<gene>
    <name evidence="3" type="ORF">CANTADRAFT_24908</name>
</gene>
<dbReference type="OrthoDB" id="194139at2759"/>
<protein>
    <recommendedName>
        <fullName evidence="2">PCI domain-containing protein</fullName>
    </recommendedName>
</protein>
<dbReference type="InterPro" id="IPR000717">
    <property type="entry name" value="PCI_dom"/>
</dbReference>
<proteinExistence type="predicted"/>
<reference evidence="4" key="1">
    <citation type="submission" date="2016-05" db="EMBL/GenBank/DDBJ databases">
        <title>Comparative genomics of biotechnologically important yeasts.</title>
        <authorList>
            <consortium name="DOE Joint Genome Institute"/>
            <person name="Riley R."/>
            <person name="Haridas S."/>
            <person name="Wolfe K.H."/>
            <person name="Lopes M.R."/>
            <person name="Hittinger C.T."/>
            <person name="Goker M."/>
            <person name="Salamov A."/>
            <person name="Wisecaver J."/>
            <person name="Long T.M."/>
            <person name="Aerts A.L."/>
            <person name="Barry K."/>
            <person name="Choi C."/>
            <person name="Clum A."/>
            <person name="Coughlan A.Y."/>
            <person name="Deshpande S."/>
            <person name="Douglass A.P."/>
            <person name="Hanson S.J."/>
            <person name="Klenk H.-P."/>
            <person name="Labutti K."/>
            <person name="Lapidus A."/>
            <person name="Lindquist E."/>
            <person name="Lipzen A."/>
            <person name="Meier-Kolthoff J.P."/>
            <person name="Ohm R.A."/>
            <person name="Otillar R.P."/>
            <person name="Pangilinan J."/>
            <person name="Peng Y."/>
            <person name="Rokas A."/>
            <person name="Rosa C.A."/>
            <person name="Scheuner C."/>
            <person name="Sibirny A.A."/>
            <person name="Slot J.C."/>
            <person name="Stielow J.B."/>
            <person name="Sun H."/>
            <person name="Kurtzman C.P."/>
            <person name="Blackwell M."/>
            <person name="Grigoriev I.V."/>
            <person name="Jeffries T.W."/>
        </authorList>
    </citation>
    <scope>NUCLEOTIDE SEQUENCE [LARGE SCALE GENOMIC DNA]</scope>
    <source>
        <strain evidence="4">NRRL Y-17324</strain>
    </source>
</reference>
<keyword evidence="4" id="KW-1185">Reference proteome</keyword>
<dbReference type="InterPro" id="IPR050871">
    <property type="entry name" value="26S_Proteasome/COP9_Components"/>
</dbReference>
<dbReference type="EMBL" id="KV453909">
    <property type="protein sequence ID" value="ODV82367.1"/>
    <property type="molecule type" value="Genomic_DNA"/>
</dbReference>
<dbReference type="SMART" id="SM00753">
    <property type="entry name" value="PAM"/>
    <property type="match status" value="1"/>
</dbReference>
<evidence type="ECO:0000256" key="1">
    <source>
        <dbReference type="SAM" id="MobiDB-lite"/>
    </source>
</evidence>
<dbReference type="RefSeq" id="XP_020067489.1">
    <property type="nucleotide sequence ID" value="XM_020207256.1"/>
</dbReference>
<dbReference type="Proteomes" id="UP000094285">
    <property type="component" value="Unassembled WGS sequence"/>
</dbReference>
<dbReference type="SMART" id="SM00088">
    <property type="entry name" value="PINT"/>
    <property type="match status" value="1"/>
</dbReference>
<dbReference type="GeneID" id="30981393"/>
<feature type="domain" description="PCI" evidence="2">
    <location>
        <begin position="268"/>
        <end position="441"/>
    </location>
</feature>
<dbReference type="PROSITE" id="PS50250">
    <property type="entry name" value="PCI"/>
    <property type="match status" value="1"/>
</dbReference>
<accession>A0A1E4SSH7</accession>
<organism evidence="3 4">
    <name type="scientific">Suhomyces tanzawaensis NRRL Y-17324</name>
    <dbReference type="NCBI Taxonomy" id="984487"/>
    <lineage>
        <taxon>Eukaryota</taxon>
        <taxon>Fungi</taxon>
        <taxon>Dikarya</taxon>
        <taxon>Ascomycota</taxon>
        <taxon>Saccharomycotina</taxon>
        <taxon>Pichiomycetes</taxon>
        <taxon>Debaryomycetaceae</taxon>
        <taxon>Suhomyces</taxon>
    </lineage>
</organism>
<name>A0A1E4SSH7_9ASCO</name>
<dbReference type="STRING" id="984487.A0A1E4SSH7"/>
<dbReference type="PANTHER" id="PTHR10678">
    <property type="entry name" value="26S PROTEASOME NON-ATPASE REGULATORY SUBUNIT 11/COP9 SIGNALOSOME COMPLEX SUBUNIT 2"/>
    <property type="match status" value="1"/>
</dbReference>
<evidence type="ECO:0000313" key="4">
    <source>
        <dbReference type="Proteomes" id="UP000094285"/>
    </source>
</evidence>
<evidence type="ECO:0000313" key="3">
    <source>
        <dbReference type="EMBL" id="ODV82367.1"/>
    </source>
</evidence>
<dbReference type="Pfam" id="PF01399">
    <property type="entry name" value="PCI"/>
    <property type="match status" value="1"/>
</dbReference>
<dbReference type="AlphaFoldDB" id="A0A1E4SSH7"/>
<sequence length="651" mass="75305">MSDEEFYSEESYEFEFEEDEDDEDVEQIEVDESGDKQEEEDGIEQKYYSAKALKFDDIDAAIGSFKGLIEQFSSESDLETFEWVFKSYKQLIKIFFNATKYNETLEYLENLLRVLPRVSYNYGSDSLSRIINNYSLSNDQAFVQRLYDTILEFLSNSKVAQGSNYDRLWIKISLSQLTILLGNGEYDACSKLIHAINQKFSEVPKQIKKSYSLDLIALEIQFYSEQRGSINLSKLNQLYRKSLESTTTVTHPKILGIIRECGGKIQFYRGNYEKARLEFYESFNNYDEAGSSLKKKVLKYLILCSLLTENQFNPFESQETSTYASLPEYSNLLLLIKAYDSSDVSKFSEAVHKIQQERDPMIKDDLIVLAIDQVSKNLVKKSILNLLKAYKTLRFEYVRNKFKISQDDFEELLVKLMVSGKLEKIKVDFVREVIISQDASEPVFPPNLSTKDIHVNMRLNEHLSMGTLAPLNDEDRMEVDETILENLNQAASSIAHSSLSLFNHQYVDRSEGFHQEISDAAPKNKLGELRNMTKLLFITEEPVTESDWLKIIDDWFKALQTSIPEAVKSEMSQKDQVEFRQRNENVINNLPAKTKKDDAELNTGILNPIEDKDDAEVDENEFDVEVHKVDMLASWKKELDEYYTNLTKIPS</sequence>
<dbReference type="Gene3D" id="1.25.40.570">
    <property type="match status" value="1"/>
</dbReference>
<feature type="region of interest" description="Disordered" evidence="1">
    <location>
        <begin position="1"/>
        <end position="42"/>
    </location>
</feature>
<evidence type="ECO:0000259" key="2">
    <source>
        <dbReference type="PROSITE" id="PS50250"/>
    </source>
</evidence>